<dbReference type="CDD" id="cd18095">
    <property type="entry name" value="SpoU-like_rRNA-MTase"/>
    <property type="match status" value="1"/>
</dbReference>
<gene>
    <name evidence="6" type="ORF">MOS_363</name>
</gene>
<dbReference type="KEGG" id="mhs:MOS_363"/>
<proteinExistence type="inferred from homology"/>
<dbReference type="InterPro" id="IPR029064">
    <property type="entry name" value="Ribosomal_eL30-like_sf"/>
</dbReference>
<sequence length="256" mass="29182">MKQISSLQNPEIKFLIKLKLKKYQQIYNAFLVENIKDLELALEYKKVIKIYTTNANLQIKSFKNEQIILISHSIMKKITSYESASEVVALCNKLDVVKLENFLQHKRIVILENIQDPGNLGTIIRNCSAFDFALIYSGVDFYNSKVISASKGAIFKTPILKVENLSQILDKLHQNNFVSIGTFLSKKAAKIKDFVIENEQKYAIIFGNESSGISAALEKIIQKQIYIPIAFESLNIANATAILLYEFSTQNYEKRK</sequence>
<keyword evidence="2 6" id="KW-0489">Methyltransferase</keyword>
<name>A0AAI8AMP1_MESHY</name>
<dbReference type="PANTHER" id="PTHR43191">
    <property type="entry name" value="RRNA METHYLTRANSFERASE 3"/>
    <property type="match status" value="1"/>
</dbReference>
<evidence type="ECO:0000256" key="2">
    <source>
        <dbReference type="ARBA" id="ARBA00022603"/>
    </source>
</evidence>
<reference evidence="6 7" key="1">
    <citation type="journal article" date="2013" name="Genome Announc.">
        <title>Complete Genome Sequence of Mycoplasma hyorhinis Strain SK76.</title>
        <authorList>
            <person name="Goodison S."/>
            <person name="Urquidi V."/>
            <person name="Kumar D."/>
            <person name="Reyes L."/>
            <person name="Rosser C.J."/>
        </authorList>
    </citation>
    <scope>NUCLEOTIDE SEQUENCE [LARGE SCALE GENOMIC DNA]</scope>
    <source>
        <strain evidence="6 7">SK76</strain>
    </source>
</reference>
<dbReference type="GO" id="GO:0006396">
    <property type="term" value="P:RNA processing"/>
    <property type="evidence" value="ECO:0007669"/>
    <property type="project" value="InterPro"/>
</dbReference>
<feature type="domain" description="MRM3-like substrate binding" evidence="5">
    <location>
        <begin position="9"/>
        <end position="89"/>
    </location>
</feature>
<evidence type="ECO:0000313" key="6">
    <source>
        <dbReference type="EMBL" id="AFX74288.1"/>
    </source>
</evidence>
<dbReference type="InterPro" id="IPR029028">
    <property type="entry name" value="Alpha/beta_knot_MTases"/>
</dbReference>
<dbReference type="EMBL" id="CP003914">
    <property type="protein sequence ID" value="AFX74288.1"/>
    <property type="molecule type" value="Genomic_DNA"/>
</dbReference>
<evidence type="ECO:0000259" key="4">
    <source>
        <dbReference type="Pfam" id="PF00588"/>
    </source>
</evidence>
<dbReference type="InterPro" id="IPR001537">
    <property type="entry name" value="SpoU_MeTrfase"/>
</dbReference>
<evidence type="ECO:0000313" key="7">
    <source>
        <dbReference type="Proteomes" id="UP000009399"/>
    </source>
</evidence>
<dbReference type="GO" id="GO:0032259">
    <property type="term" value="P:methylation"/>
    <property type="evidence" value="ECO:0007669"/>
    <property type="project" value="UniProtKB-KW"/>
</dbReference>
<evidence type="ECO:0000256" key="1">
    <source>
        <dbReference type="ARBA" id="ARBA00007228"/>
    </source>
</evidence>
<dbReference type="GeneID" id="93248480"/>
<dbReference type="SUPFAM" id="SSF55315">
    <property type="entry name" value="L30e-like"/>
    <property type="match status" value="1"/>
</dbReference>
<dbReference type="GO" id="GO:0003723">
    <property type="term" value="F:RNA binding"/>
    <property type="evidence" value="ECO:0007669"/>
    <property type="project" value="InterPro"/>
</dbReference>
<comment type="similarity">
    <text evidence="1">Belongs to the class IV-like SAM-binding methyltransferase superfamily. RNA methyltransferase TrmH family.</text>
</comment>
<accession>A0AAI8AMP1</accession>
<dbReference type="Pfam" id="PF00588">
    <property type="entry name" value="SpoU_methylase"/>
    <property type="match status" value="1"/>
</dbReference>
<dbReference type="InterPro" id="IPR051259">
    <property type="entry name" value="rRNA_Methyltransferase"/>
</dbReference>
<dbReference type="PANTHER" id="PTHR43191:SF2">
    <property type="entry name" value="RRNA METHYLTRANSFERASE 3, MITOCHONDRIAL"/>
    <property type="match status" value="1"/>
</dbReference>
<protein>
    <submittedName>
        <fullName evidence="6">rRNA methylase</fullName>
    </submittedName>
</protein>
<dbReference type="RefSeq" id="WP_014335482.1">
    <property type="nucleotide sequence ID" value="NC_019552.1"/>
</dbReference>
<dbReference type="GO" id="GO:0008173">
    <property type="term" value="F:RNA methyltransferase activity"/>
    <property type="evidence" value="ECO:0007669"/>
    <property type="project" value="InterPro"/>
</dbReference>
<keyword evidence="3" id="KW-0808">Transferase</keyword>
<dbReference type="Gene3D" id="3.40.1280.10">
    <property type="match status" value="1"/>
</dbReference>
<dbReference type="AlphaFoldDB" id="A0AAI8AMP1"/>
<organism evidence="6 7">
    <name type="scientific">Mesomycoplasma hyorhinis SK76</name>
    <dbReference type="NCBI Taxonomy" id="1118964"/>
    <lineage>
        <taxon>Bacteria</taxon>
        <taxon>Bacillati</taxon>
        <taxon>Mycoplasmatota</taxon>
        <taxon>Mycoplasmoidales</taxon>
        <taxon>Metamycoplasmataceae</taxon>
        <taxon>Mesomycoplasma</taxon>
    </lineage>
</organism>
<feature type="domain" description="tRNA/rRNA methyltransferase SpoU type" evidence="4">
    <location>
        <begin position="107"/>
        <end position="245"/>
    </location>
</feature>
<evidence type="ECO:0000259" key="5">
    <source>
        <dbReference type="Pfam" id="PF22435"/>
    </source>
</evidence>
<dbReference type="InterPro" id="IPR053888">
    <property type="entry name" value="MRM3-like_sub_bind"/>
</dbReference>
<dbReference type="Proteomes" id="UP000009399">
    <property type="component" value="Chromosome"/>
</dbReference>
<dbReference type="SUPFAM" id="SSF75217">
    <property type="entry name" value="alpha/beta knot"/>
    <property type="match status" value="1"/>
</dbReference>
<evidence type="ECO:0000256" key="3">
    <source>
        <dbReference type="ARBA" id="ARBA00022679"/>
    </source>
</evidence>
<dbReference type="InterPro" id="IPR029026">
    <property type="entry name" value="tRNA_m1G_MTases_N"/>
</dbReference>
<dbReference type="Gene3D" id="3.30.1330.30">
    <property type="match status" value="1"/>
</dbReference>
<dbReference type="Pfam" id="PF22435">
    <property type="entry name" value="MRM3-like_sub_bind"/>
    <property type="match status" value="1"/>
</dbReference>